<comment type="caution">
    <text evidence="1">The sequence shown here is derived from an EMBL/GenBank/DDBJ whole genome shotgun (WGS) entry which is preliminary data.</text>
</comment>
<accession>A0A919IQG1</accession>
<proteinExistence type="predicted"/>
<dbReference type="AlphaFoldDB" id="A0A919IQG1"/>
<sequence length="61" mass="7187">MANRYERLKLHRRMQRRIQLVVEERRVAFAARQPDPAYDPETTMEVSVPQRAIGRAAIPQL</sequence>
<organism evidence="1 2">
    <name type="scientific">Actinoplanes cyaneus</name>
    <dbReference type="NCBI Taxonomy" id="52696"/>
    <lineage>
        <taxon>Bacteria</taxon>
        <taxon>Bacillati</taxon>
        <taxon>Actinomycetota</taxon>
        <taxon>Actinomycetes</taxon>
        <taxon>Micromonosporales</taxon>
        <taxon>Micromonosporaceae</taxon>
        <taxon>Actinoplanes</taxon>
    </lineage>
</organism>
<dbReference type="RefSeq" id="WP_203742794.1">
    <property type="nucleotide sequence ID" value="NZ_BAAAUC010000014.1"/>
</dbReference>
<evidence type="ECO:0000313" key="1">
    <source>
        <dbReference type="EMBL" id="GID66235.1"/>
    </source>
</evidence>
<reference evidence="1" key="1">
    <citation type="submission" date="2021-01" db="EMBL/GenBank/DDBJ databases">
        <title>Whole genome shotgun sequence of Actinoplanes cyaneus NBRC 14990.</title>
        <authorList>
            <person name="Komaki H."/>
            <person name="Tamura T."/>
        </authorList>
    </citation>
    <scope>NUCLEOTIDE SEQUENCE</scope>
    <source>
        <strain evidence="1">NBRC 14990</strain>
    </source>
</reference>
<keyword evidence="2" id="KW-1185">Reference proteome</keyword>
<dbReference type="EMBL" id="BOMH01000031">
    <property type="protein sequence ID" value="GID66235.1"/>
    <property type="molecule type" value="Genomic_DNA"/>
</dbReference>
<protein>
    <submittedName>
        <fullName evidence="1">Uncharacterized protein</fullName>
    </submittedName>
</protein>
<evidence type="ECO:0000313" key="2">
    <source>
        <dbReference type="Proteomes" id="UP000619479"/>
    </source>
</evidence>
<gene>
    <name evidence="1" type="ORF">Acy02nite_41160</name>
</gene>
<name>A0A919IQG1_9ACTN</name>
<dbReference type="Proteomes" id="UP000619479">
    <property type="component" value="Unassembled WGS sequence"/>
</dbReference>